<evidence type="ECO:0000313" key="2">
    <source>
        <dbReference type="EMBL" id="KAJ0188595.1"/>
    </source>
</evidence>
<proteinExistence type="predicted"/>
<evidence type="ECO:0000313" key="3">
    <source>
        <dbReference type="Proteomes" id="UP000235145"/>
    </source>
</evidence>
<feature type="compositionally biased region" description="Basic and acidic residues" evidence="1">
    <location>
        <begin position="146"/>
        <end position="187"/>
    </location>
</feature>
<organism evidence="2 3">
    <name type="scientific">Lactuca sativa</name>
    <name type="common">Garden lettuce</name>
    <dbReference type="NCBI Taxonomy" id="4236"/>
    <lineage>
        <taxon>Eukaryota</taxon>
        <taxon>Viridiplantae</taxon>
        <taxon>Streptophyta</taxon>
        <taxon>Embryophyta</taxon>
        <taxon>Tracheophyta</taxon>
        <taxon>Spermatophyta</taxon>
        <taxon>Magnoliopsida</taxon>
        <taxon>eudicotyledons</taxon>
        <taxon>Gunneridae</taxon>
        <taxon>Pentapetalae</taxon>
        <taxon>asterids</taxon>
        <taxon>campanulids</taxon>
        <taxon>Asterales</taxon>
        <taxon>Asteraceae</taxon>
        <taxon>Cichorioideae</taxon>
        <taxon>Cichorieae</taxon>
        <taxon>Lactucinae</taxon>
        <taxon>Lactuca</taxon>
    </lineage>
</organism>
<feature type="compositionally biased region" description="Polar residues" evidence="1">
    <location>
        <begin position="15"/>
        <end position="27"/>
    </location>
</feature>
<protein>
    <submittedName>
        <fullName evidence="2">Uncharacterized protein</fullName>
    </submittedName>
</protein>
<reference evidence="2 3" key="1">
    <citation type="journal article" date="2017" name="Nat. Commun.">
        <title>Genome assembly with in vitro proximity ligation data and whole-genome triplication in lettuce.</title>
        <authorList>
            <person name="Reyes-Chin-Wo S."/>
            <person name="Wang Z."/>
            <person name="Yang X."/>
            <person name="Kozik A."/>
            <person name="Arikit S."/>
            <person name="Song C."/>
            <person name="Xia L."/>
            <person name="Froenicke L."/>
            <person name="Lavelle D.O."/>
            <person name="Truco M.J."/>
            <person name="Xia R."/>
            <person name="Zhu S."/>
            <person name="Xu C."/>
            <person name="Xu H."/>
            <person name="Xu X."/>
            <person name="Cox K."/>
            <person name="Korf I."/>
            <person name="Meyers B.C."/>
            <person name="Michelmore R.W."/>
        </authorList>
    </citation>
    <scope>NUCLEOTIDE SEQUENCE [LARGE SCALE GENOMIC DNA]</scope>
    <source>
        <strain evidence="3">cv. Salinas</strain>
        <tissue evidence="2">Seedlings</tissue>
    </source>
</reference>
<dbReference type="AlphaFoldDB" id="A0A9R1UKE9"/>
<comment type="caution">
    <text evidence="2">The sequence shown here is derived from an EMBL/GenBank/DDBJ whole genome shotgun (WGS) entry which is preliminary data.</text>
</comment>
<dbReference type="Proteomes" id="UP000235145">
    <property type="component" value="Unassembled WGS sequence"/>
</dbReference>
<feature type="compositionally biased region" description="Gly residues" evidence="1">
    <location>
        <begin position="84"/>
        <end position="97"/>
    </location>
</feature>
<accession>A0A9R1UKE9</accession>
<name>A0A9R1UKE9_LACSA</name>
<feature type="region of interest" description="Disordered" evidence="1">
    <location>
        <begin position="134"/>
        <end position="187"/>
    </location>
</feature>
<evidence type="ECO:0000256" key="1">
    <source>
        <dbReference type="SAM" id="MobiDB-lite"/>
    </source>
</evidence>
<feature type="compositionally biased region" description="Acidic residues" evidence="1">
    <location>
        <begin position="134"/>
        <end position="143"/>
    </location>
</feature>
<sequence>MVQNGDLAPKMTFQAHGSQSDSQSSKAWTRRVHPWTRRVQTRTRVNIRDPTRRVSIKGRIVQFQNCLQRGHNKKILQESYCGTTRGGRNGGGRGGRNGSDRGRRVGRGGRFGGSRDGDVSVDTQEFTLKNVIIEDEVNDEALPEDAGPKEALPKDADPEDAGPKEALPKDVGHEDAKEAVHENVVHDEALPNDVVVLKSHDDEGIHWSQYENGVRKRKPL</sequence>
<dbReference type="EMBL" id="NBSK02000009">
    <property type="protein sequence ID" value="KAJ0188595.1"/>
    <property type="molecule type" value="Genomic_DNA"/>
</dbReference>
<gene>
    <name evidence="2" type="ORF">LSAT_V11C900488750</name>
</gene>
<feature type="region of interest" description="Disordered" evidence="1">
    <location>
        <begin position="1"/>
        <end position="33"/>
    </location>
</feature>
<feature type="region of interest" description="Disordered" evidence="1">
    <location>
        <begin position="81"/>
        <end position="120"/>
    </location>
</feature>
<keyword evidence="3" id="KW-1185">Reference proteome</keyword>